<dbReference type="Gene3D" id="3.40.50.720">
    <property type="entry name" value="NAD(P)-binding Rossmann-like Domain"/>
    <property type="match status" value="1"/>
</dbReference>
<dbReference type="PANTHER" id="PTHR43677">
    <property type="entry name" value="SHORT-CHAIN DEHYDROGENASE/REDUCTASE"/>
    <property type="match status" value="1"/>
</dbReference>
<dbReference type="SUPFAM" id="SSF51735">
    <property type="entry name" value="NAD(P)-binding Rossmann-fold domains"/>
    <property type="match status" value="1"/>
</dbReference>
<dbReference type="FunCoup" id="A0A5C7EIP7">
    <property type="interactions" value="77"/>
</dbReference>
<keyword evidence="3" id="KW-1185">Reference proteome</keyword>
<organism evidence="2 3">
    <name type="scientific">Pelomicrobium methylotrophicum</name>
    <dbReference type="NCBI Taxonomy" id="2602750"/>
    <lineage>
        <taxon>Bacteria</taxon>
        <taxon>Pseudomonadati</taxon>
        <taxon>Pseudomonadota</taxon>
        <taxon>Hydrogenophilia</taxon>
        <taxon>Hydrogenophilia incertae sedis</taxon>
        <taxon>Pelomicrobium</taxon>
    </lineage>
</organism>
<dbReference type="PANTHER" id="PTHR43677:SF1">
    <property type="entry name" value="ACRYLYL-COA REDUCTASE ACUI-RELATED"/>
    <property type="match status" value="1"/>
</dbReference>
<dbReference type="Pfam" id="PF08240">
    <property type="entry name" value="ADH_N"/>
    <property type="match status" value="1"/>
</dbReference>
<dbReference type="AlphaFoldDB" id="A0A5C7EIP7"/>
<dbReference type="Gene3D" id="3.90.180.10">
    <property type="entry name" value="Medium-chain alcohol dehydrogenases, catalytic domain"/>
    <property type="match status" value="1"/>
</dbReference>
<reference evidence="2 3" key="1">
    <citation type="submission" date="2019-08" db="EMBL/GenBank/DDBJ databases">
        <title>Pelomicrobium methylotrophicum gen. nov., sp. nov. a moderately thermophilic, facultatively anaerobic, lithoautotrophic and methylotrophic bacterium isolated from a terrestrial mud volcano.</title>
        <authorList>
            <person name="Slobodkina G.B."/>
            <person name="Merkel A.Y."/>
            <person name="Slobodkin A.I."/>
        </authorList>
    </citation>
    <scope>NUCLEOTIDE SEQUENCE [LARGE SCALE GENOMIC DNA]</scope>
    <source>
        <strain evidence="2 3">SM250</strain>
    </source>
</reference>
<proteinExistence type="predicted"/>
<comment type="caution">
    <text evidence="2">The sequence shown here is derived from an EMBL/GenBank/DDBJ whole genome shotgun (WGS) entry which is preliminary data.</text>
</comment>
<accession>A0A5C7EIP7</accession>
<dbReference type="RefSeq" id="WP_147800763.1">
    <property type="nucleotide sequence ID" value="NZ_VPFL01000022.1"/>
</dbReference>
<dbReference type="EMBL" id="VPFL01000022">
    <property type="protein sequence ID" value="TXF10774.1"/>
    <property type="molecule type" value="Genomic_DNA"/>
</dbReference>
<protein>
    <submittedName>
        <fullName evidence="2">Oxidoreductase</fullName>
    </submittedName>
</protein>
<dbReference type="OrthoDB" id="9782155at2"/>
<dbReference type="InterPro" id="IPR013154">
    <property type="entry name" value="ADH-like_N"/>
</dbReference>
<evidence type="ECO:0000259" key="1">
    <source>
        <dbReference type="SMART" id="SM00829"/>
    </source>
</evidence>
<dbReference type="Proteomes" id="UP000321201">
    <property type="component" value="Unassembled WGS sequence"/>
</dbReference>
<name>A0A5C7EIP7_9PROT</name>
<dbReference type="NCBIfam" id="TIGR02823">
    <property type="entry name" value="oxido_YhdH"/>
    <property type="match status" value="1"/>
</dbReference>
<evidence type="ECO:0000313" key="2">
    <source>
        <dbReference type="EMBL" id="TXF10774.1"/>
    </source>
</evidence>
<dbReference type="InterPro" id="IPR011032">
    <property type="entry name" value="GroES-like_sf"/>
</dbReference>
<gene>
    <name evidence="2" type="ORF">FR698_13695</name>
</gene>
<dbReference type="Pfam" id="PF00107">
    <property type="entry name" value="ADH_zinc_N"/>
    <property type="match status" value="1"/>
</dbReference>
<dbReference type="SUPFAM" id="SSF50129">
    <property type="entry name" value="GroES-like"/>
    <property type="match status" value="1"/>
</dbReference>
<dbReference type="InterPro" id="IPR013149">
    <property type="entry name" value="ADH-like_C"/>
</dbReference>
<dbReference type="InterPro" id="IPR020843">
    <property type="entry name" value="ER"/>
</dbReference>
<dbReference type="CDD" id="cd05280">
    <property type="entry name" value="MDR_yhdh_yhfp"/>
    <property type="match status" value="1"/>
</dbReference>
<feature type="domain" description="Enoyl reductase (ER)" evidence="1">
    <location>
        <begin position="17"/>
        <end position="326"/>
    </location>
</feature>
<dbReference type="InterPro" id="IPR051397">
    <property type="entry name" value="Zn-ADH-like_protein"/>
</dbReference>
<dbReference type="InterPro" id="IPR014188">
    <property type="entry name" value="Acrylyl-CoA_reductase_AcuI"/>
</dbReference>
<dbReference type="InterPro" id="IPR036291">
    <property type="entry name" value="NAD(P)-bd_dom_sf"/>
</dbReference>
<dbReference type="GO" id="GO:0043957">
    <property type="term" value="F:acryloyl-CoA reductase (NADPH) activity"/>
    <property type="evidence" value="ECO:0007669"/>
    <property type="project" value="TreeGrafter"/>
</dbReference>
<dbReference type="InParanoid" id="A0A5C7EIP7"/>
<dbReference type="SMART" id="SM00829">
    <property type="entry name" value="PKS_ER"/>
    <property type="match status" value="1"/>
</dbReference>
<sequence>MEKFKAFRIEEVDKQIRSGFVDMTLDQLDPGEVVVRVAYSDVNYKDALAATGAGKILRRPACVGGIDFSGTVVSSADPAFKAGDQVLATGYDLGVAHHGGYAEYARVPAAWLVPLPPGLTLFDAMALGTAGFTAALGIVRMEHEGLKPENGPVIVTGATGGVGSIAIDVLSRLGYRVVALTGKESETEYLKGIGAAEVILRSSLDLSKIRPLDKATWAGAVDNLGGEVLAWIASTMKIGGTIASIGLALGSQLNTTVMPFILRGVSLLGVDSVNCPIEVRRRVWARLGTDMRPAHLNDMVHMVPFEKLPSVFDDFIQGKAKGRTVVEIAGS</sequence>
<evidence type="ECO:0000313" key="3">
    <source>
        <dbReference type="Proteomes" id="UP000321201"/>
    </source>
</evidence>